<sequence length="359" mass="42110">MRSDGIGACAPYRRLHLCRHNLETINNTTSTTHKLLAEVCYAAKYEGQSLITYHDKHQLTNKDSQLCTELARSFADIGDIVRGKDLYRGNNKRDKLEKQLQKYFNNIYENLVREKSQAKDYYQDENGGNFFKLREDWWTANRHTVWKAMTCSDDDNKLAGAHYFRATCDINNEKGPSVAKDHCRCGDGDKPKSAKDGDVNIVPTYFDYVPQYLRWFEEWAEDFCRKKNKKIKDVKRNCRGQHKYGNERYCSRNGFDCERTIYKKGYFVIDKGCINCLYACNPYVEWIDKKKEEFEKQKKKYDEEMQKYENGASSSSGGRAKRAAPSNINYEGYEKKFYDKLKGEYSDVNKFLEKLSNED</sequence>
<dbReference type="FunFam" id="1.20.58.830:FF:000003">
    <property type="entry name" value="Erythrocyte membrane protein 1, PfEMP1"/>
    <property type="match status" value="1"/>
</dbReference>
<dbReference type="GO" id="GO:0046789">
    <property type="term" value="F:host cell surface receptor binding"/>
    <property type="evidence" value="ECO:0007669"/>
    <property type="project" value="InterPro"/>
</dbReference>
<feature type="domain" description="Duffy-antigen binding" evidence="2">
    <location>
        <begin position="7"/>
        <end position="214"/>
    </location>
</feature>
<proteinExistence type="predicted"/>
<organism evidence="4 5">
    <name type="scientific">Plasmodium falciparum Tanzania</name>
    <name type="common">2000708</name>
    <dbReference type="NCBI Taxonomy" id="1036725"/>
    <lineage>
        <taxon>Eukaryota</taxon>
        <taxon>Sar</taxon>
        <taxon>Alveolata</taxon>
        <taxon>Apicomplexa</taxon>
        <taxon>Aconoidasida</taxon>
        <taxon>Haemosporida</taxon>
        <taxon>Plasmodiidae</taxon>
        <taxon>Plasmodium</taxon>
        <taxon>Plasmodium (Laverania)</taxon>
    </lineage>
</organism>
<name>A0A024VX53_PLAFA</name>
<dbReference type="GO" id="GO:0016020">
    <property type="term" value="C:membrane"/>
    <property type="evidence" value="ECO:0007669"/>
    <property type="project" value="InterPro"/>
</dbReference>
<protein>
    <submittedName>
        <fullName evidence="4">Uncharacterized protein</fullName>
    </submittedName>
</protein>
<dbReference type="AlphaFoldDB" id="A0A024VX53"/>
<feature type="domain" description="Duffy-binding-like" evidence="3">
    <location>
        <begin position="218"/>
        <end position="358"/>
    </location>
</feature>
<feature type="non-terminal residue" evidence="4">
    <location>
        <position position="359"/>
    </location>
</feature>
<evidence type="ECO:0000313" key="4">
    <source>
        <dbReference type="EMBL" id="ETW32820.1"/>
    </source>
</evidence>
<evidence type="ECO:0000256" key="1">
    <source>
        <dbReference type="SAM" id="MobiDB-lite"/>
    </source>
</evidence>
<dbReference type="Gene3D" id="1.20.1310.20">
    <property type="entry name" value="Duffy-antigen binding domain"/>
    <property type="match status" value="1"/>
</dbReference>
<dbReference type="Pfam" id="PF05424">
    <property type="entry name" value="Duffy_binding"/>
    <property type="match status" value="1"/>
</dbReference>
<dbReference type="InterPro" id="IPR042202">
    <property type="entry name" value="Duffy-ag-bd_sf"/>
</dbReference>
<dbReference type="InterPro" id="IPR054595">
    <property type="entry name" value="DBL_C"/>
</dbReference>
<dbReference type="EMBL" id="KI927049">
    <property type="protein sequence ID" value="ETW32820.1"/>
    <property type="molecule type" value="Genomic_DNA"/>
</dbReference>
<evidence type="ECO:0000259" key="2">
    <source>
        <dbReference type="Pfam" id="PF05424"/>
    </source>
</evidence>
<dbReference type="Pfam" id="PF22672">
    <property type="entry name" value="DBL_C"/>
    <property type="match status" value="1"/>
</dbReference>
<dbReference type="InterPro" id="IPR008602">
    <property type="entry name" value="Duffy-antigen-binding"/>
</dbReference>
<dbReference type="Gene3D" id="1.20.58.830">
    <property type="match status" value="1"/>
</dbReference>
<reference evidence="4 5" key="2">
    <citation type="submission" date="2013-02" db="EMBL/GenBank/DDBJ databases">
        <title>The Genome Sequence of Plasmodium falciparum Tanzania (2000708).</title>
        <authorList>
            <consortium name="The Broad Institute Genome Sequencing Platform"/>
            <consortium name="The Broad Institute Genome Sequencing Center for Infectious Disease"/>
            <person name="Neafsey D."/>
            <person name="Cheeseman I."/>
            <person name="Volkman S."/>
            <person name="Adams J."/>
            <person name="Walker B."/>
            <person name="Young S.K."/>
            <person name="Zeng Q."/>
            <person name="Gargeya S."/>
            <person name="Fitzgerald M."/>
            <person name="Haas B."/>
            <person name="Abouelleil A."/>
            <person name="Alvarado L."/>
            <person name="Arachchi H.M."/>
            <person name="Berlin A.M."/>
            <person name="Chapman S.B."/>
            <person name="Dewar J."/>
            <person name="Goldberg J."/>
            <person name="Griggs A."/>
            <person name="Gujja S."/>
            <person name="Hansen M."/>
            <person name="Howarth C."/>
            <person name="Imamovic A."/>
            <person name="Larimer J."/>
            <person name="McCowan C."/>
            <person name="Murphy C."/>
            <person name="Neiman D."/>
            <person name="Pearson M."/>
            <person name="Priest M."/>
            <person name="Roberts A."/>
            <person name="Saif S."/>
            <person name="Shea T."/>
            <person name="Sisk P."/>
            <person name="Sykes S."/>
            <person name="Wortman J."/>
            <person name="Nusbaum C."/>
            <person name="Birren B."/>
        </authorList>
    </citation>
    <scope>NUCLEOTIDE SEQUENCE [LARGE SCALE GENOMIC DNA]</scope>
    <source>
        <strain evidence="5">Tanzania (2000708)</strain>
    </source>
</reference>
<accession>A0A024VX53</accession>
<dbReference type="SUPFAM" id="SSF140924">
    <property type="entry name" value="Duffy binding domain-like"/>
    <property type="match status" value="1"/>
</dbReference>
<feature type="region of interest" description="Disordered" evidence="1">
    <location>
        <begin position="305"/>
        <end position="324"/>
    </location>
</feature>
<evidence type="ECO:0000313" key="5">
    <source>
        <dbReference type="Proteomes" id="UP000030708"/>
    </source>
</evidence>
<dbReference type="Proteomes" id="UP000030708">
    <property type="component" value="Unassembled WGS sequence"/>
</dbReference>
<reference evidence="4 5" key="1">
    <citation type="submission" date="2013-02" db="EMBL/GenBank/DDBJ databases">
        <title>The Genome Annotation of Plasmodium falciparum Tanzania (2000708).</title>
        <authorList>
            <consortium name="The Broad Institute Genome Sequencing Platform"/>
            <consortium name="The Broad Institute Genome Sequencing Center for Infectious Disease"/>
            <person name="Neafsey D."/>
            <person name="Hoffman S."/>
            <person name="Volkman S."/>
            <person name="Rosenthal P."/>
            <person name="Walker B."/>
            <person name="Young S.K."/>
            <person name="Zeng Q."/>
            <person name="Gargeya S."/>
            <person name="Fitzgerald M."/>
            <person name="Haas B."/>
            <person name="Abouelleil A."/>
            <person name="Allen A.W."/>
            <person name="Alvarado L."/>
            <person name="Arachchi H.M."/>
            <person name="Berlin A.M."/>
            <person name="Chapman S.B."/>
            <person name="Gainer-Dewar J."/>
            <person name="Goldberg J."/>
            <person name="Griggs A."/>
            <person name="Gujja S."/>
            <person name="Hansen M."/>
            <person name="Howarth C."/>
            <person name="Imamovic A."/>
            <person name="Ireland A."/>
            <person name="Larimer J."/>
            <person name="McCowan C."/>
            <person name="Murphy C."/>
            <person name="Pearson M."/>
            <person name="Poon T.W."/>
            <person name="Priest M."/>
            <person name="Roberts A."/>
            <person name="Saif S."/>
            <person name="Shea T."/>
            <person name="Sisk P."/>
            <person name="Sykes S."/>
            <person name="Wortman J."/>
            <person name="Nusbaum C."/>
            <person name="Birren B."/>
        </authorList>
    </citation>
    <scope>NUCLEOTIDE SEQUENCE [LARGE SCALE GENOMIC DNA]</scope>
    <source>
        <strain evidence="5">Tanzania (2000708)</strain>
    </source>
</reference>
<evidence type="ECO:0000259" key="3">
    <source>
        <dbReference type="Pfam" id="PF22672"/>
    </source>
</evidence>
<gene>
    <name evidence="4" type="ORF">PFTANZ_06460</name>
</gene>